<dbReference type="EMBL" id="CCKQ01010322">
    <property type="protein sequence ID" value="CDW81839.1"/>
    <property type="molecule type" value="Genomic_DNA"/>
</dbReference>
<dbReference type="AlphaFoldDB" id="A0A078AHW3"/>
<feature type="compositionally biased region" description="Polar residues" evidence="1">
    <location>
        <begin position="658"/>
        <end position="675"/>
    </location>
</feature>
<protein>
    <submittedName>
        <fullName evidence="2">Uncharacterized protein</fullName>
    </submittedName>
</protein>
<name>A0A078AHW3_STYLE</name>
<organism evidence="2 3">
    <name type="scientific">Stylonychia lemnae</name>
    <name type="common">Ciliate</name>
    <dbReference type="NCBI Taxonomy" id="5949"/>
    <lineage>
        <taxon>Eukaryota</taxon>
        <taxon>Sar</taxon>
        <taxon>Alveolata</taxon>
        <taxon>Ciliophora</taxon>
        <taxon>Intramacronucleata</taxon>
        <taxon>Spirotrichea</taxon>
        <taxon>Stichotrichia</taxon>
        <taxon>Sporadotrichida</taxon>
        <taxon>Oxytrichidae</taxon>
        <taxon>Stylonychinae</taxon>
        <taxon>Stylonychia</taxon>
    </lineage>
</organism>
<dbReference type="Proteomes" id="UP000039865">
    <property type="component" value="Unassembled WGS sequence"/>
</dbReference>
<feature type="compositionally biased region" description="Polar residues" evidence="1">
    <location>
        <begin position="156"/>
        <end position="166"/>
    </location>
</feature>
<evidence type="ECO:0000313" key="2">
    <source>
        <dbReference type="EMBL" id="CDW81839.1"/>
    </source>
</evidence>
<keyword evidence="3" id="KW-1185">Reference proteome</keyword>
<evidence type="ECO:0000256" key="1">
    <source>
        <dbReference type="SAM" id="MobiDB-lite"/>
    </source>
</evidence>
<feature type="region of interest" description="Disordered" evidence="1">
    <location>
        <begin position="644"/>
        <end position="675"/>
    </location>
</feature>
<feature type="compositionally biased region" description="Low complexity" evidence="1">
    <location>
        <begin position="128"/>
        <end position="148"/>
    </location>
</feature>
<gene>
    <name evidence="2" type="primary">Contig12349.g13180</name>
    <name evidence="2" type="ORF">STYLEM_10863</name>
</gene>
<evidence type="ECO:0000313" key="3">
    <source>
        <dbReference type="Proteomes" id="UP000039865"/>
    </source>
</evidence>
<accession>A0A078AHW3</accession>
<dbReference type="InParanoid" id="A0A078AHW3"/>
<reference evidence="2 3" key="1">
    <citation type="submission" date="2014-06" db="EMBL/GenBank/DDBJ databases">
        <authorList>
            <person name="Swart Estienne"/>
        </authorList>
    </citation>
    <scope>NUCLEOTIDE SEQUENCE [LARGE SCALE GENOMIC DNA]</scope>
    <source>
        <strain evidence="2 3">130c</strain>
    </source>
</reference>
<proteinExistence type="predicted"/>
<feature type="region of interest" description="Disordered" evidence="1">
    <location>
        <begin position="126"/>
        <end position="173"/>
    </location>
</feature>
<sequence>MLINNFAKYSGKGTPMISRRGKSTICLYACFKHGLTDIEMAATGLKPSMDPELIEKIKTKDKYAHTQAKVFSQNSSGNNSKLQEIRERIRGSQQYGGNANSVLQSGYGVNTEQLFKSVMKKQKVTHETAQPSATATIQPAATAAATTAENLEKSTHGSQPQHQASSHLDDMDNSQMNGYEFLKDLCHNLVHEKKNDQRPLSSAFRGISRDKSLIYNVKKVGPHCGRYKPNYSLVEQRIRVANFNLNVAENPYQNIFNSGAVKSEELAKPICDKFKLKQDKLNQSLLDKEQLNKKASEMQQIIDKILKKNSPTASMSDKKKLIQSLEKIPLEKRREVIIQLAKQLQQNEISKHDSEISSKRNSIIANETFIQNFQSQNGSPLKQQSRMNVILQNYNTNQNDRSSGSIIQNQTLNSFHKRPTTQQSYSQILENQSINNKSKRPGTSFDNQQIALKRIRSTKYSAGSIGQAKTRASANNYSMNMTRESFFDHLQGANENRFVPFNNMPSNCTKYKFNDVHNFDKYISRDQGAKSDRAGNSGINPSKNAYLQDYDFNFNFNKPKLDKGGVISFEKQIERPPIYIKKCYEGAANQFQLLYNTEKNQNQIGHNKQPEVNAAWDKQLPRDNAIYNLSETLNLRDQDYEKREEFKKQMKSKKARSQSHIGGNSNYKNQYSSLK</sequence>